<keyword evidence="10" id="KW-0406">Ion transport</keyword>
<keyword evidence="10" id="KW-0479">Metal-binding</keyword>
<proteinExistence type="inferred from homology"/>
<keyword evidence="12" id="KW-1185">Reference proteome</keyword>
<dbReference type="GO" id="GO:0005886">
    <property type="term" value="C:plasma membrane"/>
    <property type="evidence" value="ECO:0007669"/>
    <property type="project" value="UniProtKB-SubCell"/>
</dbReference>
<sequence>MHLRPTSLLLVIAGGTVGTLVRELIDLALPRPGGLPVSILLINLSGALILGALLEGLVRRGPDEGRRRSVRLLVGTGVLGGYTTYSALAADSAKLLLGGDALLGVLYPLATLLLGALASLAGILLARRIVRAGAGA</sequence>
<keyword evidence="10" id="KW-0915">Sodium</keyword>
<comment type="activity regulation">
    <text evidence="10">Na(+) is not transported, but it plays an essential structural role and its presence is essential for fluoride channel function.</text>
</comment>
<evidence type="ECO:0000256" key="10">
    <source>
        <dbReference type="HAMAP-Rule" id="MF_00454"/>
    </source>
</evidence>
<dbReference type="GO" id="GO:0046872">
    <property type="term" value="F:metal ion binding"/>
    <property type="evidence" value="ECO:0007669"/>
    <property type="project" value="UniProtKB-KW"/>
</dbReference>
<dbReference type="Pfam" id="PF02537">
    <property type="entry name" value="CRCB"/>
    <property type="match status" value="1"/>
</dbReference>
<evidence type="ECO:0000256" key="1">
    <source>
        <dbReference type="ARBA" id="ARBA00004651"/>
    </source>
</evidence>
<gene>
    <name evidence="10" type="primary">fluC</name>
    <name evidence="10" type="synonym">crcB</name>
    <name evidence="11" type="ORF">FJ657_04430</name>
</gene>
<keyword evidence="2 10" id="KW-1003">Cell membrane</keyword>
<feature type="transmembrane region" description="Helical" evidence="10">
    <location>
        <begin position="7"/>
        <end position="25"/>
    </location>
</feature>
<protein>
    <recommendedName>
        <fullName evidence="10">Fluoride-specific ion channel FluC</fullName>
    </recommendedName>
</protein>
<evidence type="ECO:0000256" key="9">
    <source>
        <dbReference type="ARBA" id="ARBA00049940"/>
    </source>
</evidence>
<reference evidence="11 12" key="1">
    <citation type="submission" date="2019-06" db="EMBL/GenBank/DDBJ databases">
        <authorList>
            <person name="Li F."/>
        </authorList>
    </citation>
    <scope>NUCLEOTIDE SEQUENCE [LARGE SCALE GENOMIC DNA]</scope>
    <source>
        <strain evidence="11 12">10F1D-1</strain>
    </source>
</reference>
<dbReference type="Proteomes" id="UP000316252">
    <property type="component" value="Unassembled WGS sequence"/>
</dbReference>
<dbReference type="GO" id="GO:0062054">
    <property type="term" value="F:fluoride channel activity"/>
    <property type="evidence" value="ECO:0007669"/>
    <property type="project" value="UniProtKB-UniRule"/>
</dbReference>
<comment type="similarity">
    <text evidence="7 10">Belongs to the fluoride channel Fluc/FEX (TC 1.A.43) family.</text>
</comment>
<keyword evidence="5 10" id="KW-0472">Membrane</keyword>
<evidence type="ECO:0000256" key="4">
    <source>
        <dbReference type="ARBA" id="ARBA00022989"/>
    </source>
</evidence>
<organism evidence="11 12">
    <name type="scientific">Schumannella soli</name>
    <dbReference type="NCBI Taxonomy" id="2590779"/>
    <lineage>
        <taxon>Bacteria</taxon>
        <taxon>Bacillati</taxon>
        <taxon>Actinomycetota</taxon>
        <taxon>Actinomycetes</taxon>
        <taxon>Micrococcales</taxon>
        <taxon>Microbacteriaceae</taxon>
        <taxon>Schumannella</taxon>
    </lineage>
</organism>
<evidence type="ECO:0000313" key="12">
    <source>
        <dbReference type="Proteomes" id="UP000316252"/>
    </source>
</evidence>
<evidence type="ECO:0000256" key="5">
    <source>
        <dbReference type="ARBA" id="ARBA00023136"/>
    </source>
</evidence>
<name>A0A506Y837_9MICO</name>
<accession>A0A506Y837</accession>
<comment type="function">
    <text evidence="9 10">Fluoride-specific ion channel. Important for reducing fluoride concentration in the cell, thus reducing its toxicity.</text>
</comment>
<dbReference type="EMBL" id="VHQG01000001">
    <property type="protein sequence ID" value="TPW78205.1"/>
    <property type="molecule type" value="Genomic_DNA"/>
</dbReference>
<feature type="binding site" evidence="10">
    <location>
        <position position="80"/>
    </location>
    <ligand>
        <name>Na(+)</name>
        <dbReference type="ChEBI" id="CHEBI:29101"/>
        <note>structural</note>
    </ligand>
</feature>
<evidence type="ECO:0000256" key="2">
    <source>
        <dbReference type="ARBA" id="ARBA00022475"/>
    </source>
</evidence>
<feature type="transmembrane region" description="Helical" evidence="10">
    <location>
        <begin position="70"/>
        <end position="90"/>
    </location>
</feature>
<dbReference type="InterPro" id="IPR003691">
    <property type="entry name" value="FluC"/>
</dbReference>
<dbReference type="HAMAP" id="MF_00454">
    <property type="entry name" value="FluC"/>
    <property type="match status" value="1"/>
</dbReference>
<evidence type="ECO:0000256" key="8">
    <source>
        <dbReference type="ARBA" id="ARBA00035585"/>
    </source>
</evidence>
<feature type="transmembrane region" description="Helical" evidence="10">
    <location>
        <begin position="37"/>
        <end position="58"/>
    </location>
</feature>
<comment type="subcellular location">
    <subcellularLocation>
        <location evidence="1 10">Cell membrane</location>
        <topology evidence="1 10">Multi-pass membrane protein</topology>
    </subcellularLocation>
</comment>
<feature type="transmembrane region" description="Helical" evidence="10">
    <location>
        <begin position="102"/>
        <end position="126"/>
    </location>
</feature>
<evidence type="ECO:0000256" key="6">
    <source>
        <dbReference type="ARBA" id="ARBA00023303"/>
    </source>
</evidence>
<dbReference type="OrthoDB" id="4408652at2"/>
<keyword evidence="10" id="KW-0813">Transport</keyword>
<evidence type="ECO:0000256" key="3">
    <source>
        <dbReference type="ARBA" id="ARBA00022692"/>
    </source>
</evidence>
<feature type="binding site" evidence="10">
    <location>
        <position position="83"/>
    </location>
    <ligand>
        <name>Na(+)</name>
        <dbReference type="ChEBI" id="CHEBI:29101"/>
        <note>structural</note>
    </ligand>
</feature>
<keyword evidence="3 10" id="KW-0812">Transmembrane</keyword>
<dbReference type="AlphaFoldDB" id="A0A506Y837"/>
<keyword evidence="4 10" id="KW-1133">Transmembrane helix</keyword>
<evidence type="ECO:0000313" key="11">
    <source>
        <dbReference type="EMBL" id="TPW78205.1"/>
    </source>
</evidence>
<evidence type="ECO:0000256" key="7">
    <source>
        <dbReference type="ARBA" id="ARBA00035120"/>
    </source>
</evidence>
<keyword evidence="6 10" id="KW-0407">Ion channel</keyword>
<comment type="catalytic activity">
    <reaction evidence="8">
        <text>fluoride(in) = fluoride(out)</text>
        <dbReference type="Rhea" id="RHEA:76159"/>
        <dbReference type="ChEBI" id="CHEBI:17051"/>
    </reaction>
    <physiologicalReaction direction="left-to-right" evidence="8">
        <dbReference type="Rhea" id="RHEA:76160"/>
    </physiologicalReaction>
</comment>
<dbReference type="GO" id="GO:0140114">
    <property type="term" value="P:cellular detoxification of fluoride"/>
    <property type="evidence" value="ECO:0007669"/>
    <property type="project" value="UniProtKB-UniRule"/>
</dbReference>
<comment type="caution">
    <text evidence="11">The sequence shown here is derived from an EMBL/GenBank/DDBJ whole genome shotgun (WGS) entry which is preliminary data.</text>
</comment>